<dbReference type="SUPFAM" id="SSF51445">
    <property type="entry name" value="(Trans)glycosidases"/>
    <property type="match status" value="1"/>
</dbReference>
<dbReference type="PIRSF" id="PIRSF001093">
    <property type="entry name" value="B-hxosamndse_ab_euk"/>
    <property type="match status" value="1"/>
</dbReference>
<keyword evidence="7" id="KW-0175">Coiled coil</keyword>
<dbReference type="SUPFAM" id="SSF55545">
    <property type="entry name" value="beta-N-acetylhexosaminidase-like domain"/>
    <property type="match status" value="1"/>
</dbReference>
<sequence length="556" mass="63599">MFARIFVVTIIVAAVAAHFGGRYRPKRNSFVVEPGPLVKATRGGLWPKPQQIITTHNYFIVRPGVFQFKVIGKTCNILEEALNRYKQDLKSQEKMRRTAKGRNQSEGRKFRFVNESHYKGYLDQLSVDLGTDCELWPHENMDEHYELILSPDHSPGKFLLVSQSIWGILRGLETWSQLVYPSIDFHALVVNSSSVTDFPRFSHRGLLIDTSRHFLPPRIIYLTLDAMAMSKMNVLHWHVVDDQSFPFESKQFPDLSAKGAYSSYHVYTSQDVQNIIDHARKRGIRIIPEFDTPGHTRSWGVAYPKLLTECYNGGLPDGTLGPMNPIAKETYVFVQQILKEIKETFPDSYIHLGGDEVEFQCWSSNPELRDYMMQTSTTVKELQGNYMREIIEGAYNLSAKSIVWQEVFDDGAHLNSDTVVHVWKGNYRSKIKEITFKGHKAILSSCWYLDALTSGGDWHEFYQCDPNDFLKEQKLKDLVIGGEACMWGEVVDVNNLISRIWPRACAAAEKLWSPCGPLDIHEASRRLEEHTCRMNRRKIPAQPPNGPGFCPGINYS</sequence>
<dbReference type="PRINTS" id="PR00738">
    <property type="entry name" value="GLHYDRLASE20"/>
</dbReference>
<feature type="chain" id="PRO_5046030586" description="Beta-hexosaminidase" evidence="8">
    <location>
        <begin position="18"/>
        <end position="556"/>
    </location>
</feature>
<evidence type="ECO:0000256" key="2">
    <source>
        <dbReference type="ARBA" id="ARBA00006285"/>
    </source>
</evidence>
<dbReference type="Pfam" id="PF14845">
    <property type="entry name" value="Glycohydro_20b2"/>
    <property type="match status" value="1"/>
</dbReference>
<keyword evidence="8" id="KW-0732">Signal</keyword>
<keyword evidence="12" id="KW-1185">Reference proteome</keyword>
<evidence type="ECO:0000256" key="3">
    <source>
        <dbReference type="ARBA" id="ARBA00022801"/>
    </source>
</evidence>
<dbReference type="InterPro" id="IPR029018">
    <property type="entry name" value="Hex-like_dom2"/>
</dbReference>
<comment type="caution">
    <text evidence="11">The sequence shown here is derived from an EMBL/GenBank/DDBJ whole genome shotgun (WGS) entry which is preliminary data.</text>
</comment>
<protein>
    <recommendedName>
        <fullName evidence="6">Beta-hexosaminidase</fullName>
        <ecNumber evidence="6">3.2.1.52</ecNumber>
    </recommendedName>
</protein>
<comment type="catalytic activity">
    <reaction evidence="1 6">
        <text>Hydrolysis of terminal non-reducing N-acetyl-D-hexosamine residues in N-acetyl-beta-D-hexosaminides.</text>
        <dbReference type="EC" id="3.2.1.52"/>
    </reaction>
</comment>
<dbReference type="Gene3D" id="3.30.379.10">
    <property type="entry name" value="Chitobiase/beta-hexosaminidase domain 2-like"/>
    <property type="match status" value="1"/>
</dbReference>
<feature type="signal peptide" evidence="8">
    <location>
        <begin position="1"/>
        <end position="17"/>
    </location>
</feature>
<accession>A0ABR1ADL3</accession>
<reference evidence="11 12" key="1">
    <citation type="submission" date="2023-09" db="EMBL/GenBank/DDBJ databases">
        <title>Genomes of two closely related lineages of the louse Polyplax serrata with different host specificities.</title>
        <authorList>
            <person name="Martinu J."/>
            <person name="Tarabai H."/>
            <person name="Stefka J."/>
            <person name="Hypsa V."/>
        </authorList>
    </citation>
    <scope>NUCLEOTIDE SEQUENCE [LARGE SCALE GENOMIC DNA]</scope>
    <source>
        <strain evidence="11">98ZLc_SE</strain>
    </source>
</reference>
<evidence type="ECO:0000256" key="5">
    <source>
        <dbReference type="ARBA" id="ARBA00023295"/>
    </source>
</evidence>
<dbReference type="PANTHER" id="PTHR22600:SF21">
    <property type="entry name" value="BETA-HEXOSAMINIDASE A"/>
    <property type="match status" value="1"/>
</dbReference>
<evidence type="ECO:0000256" key="7">
    <source>
        <dbReference type="SAM" id="Coils"/>
    </source>
</evidence>
<dbReference type="CDD" id="cd06562">
    <property type="entry name" value="GH20_HexA_HexB-like"/>
    <property type="match status" value="1"/>
</dbReference>
<feature type="domain" description="Glycoside hydrolase family 20 catalytic" evidence="9">
    <location>
        <begin position="201"/>
        <end position="514"/>
    </location>
</feature>
<evidence type="ECO:0000259" key="10">
    <source>
        <dbReference type="Pfam" id="PF14845"/>
    </source>
</evidence>
<feature type="domain" description="Beta-hexosaminidase eukaryotic type N-terminal" evidence="10">
    <location>
        <begin position="45"/>
        <end position="178"/>
    </location>
</feature>
<dbReference type="InterPro" id="IPR029019">
    <property type="entry name" value="HEX_eukaryotic_N"/>
</dbReference>
<organism evidence="11 12">
    <name type="scientific">Polyplax serrata</name>
    <name type="common">Common mouse louse</name>
    <dbReference type="NCBI Taxonomy" id="468196"/>
    <lineage>
        <taxon>Eukaryota</taxon>
        <taxon>Metazoa</taxon>
        <taxon>Ecdysozoa</taxon>
        <taxon>Arthropoda</taxon>
        <taxon>Hexapoda</taxon>
        <taxon>Insecta</taxon>
        <taxon>Pterygota</taxon>
        <taxon>Neoptera</taxon>
        <taxon>Paraneoptera</taxon>
        <taxon>Psocodea</taxon>
        <taxon>Troctomorpha</taxon>
        <taxon>Phthiraptera</taxon>
        <taxon>Anoplura</taxon>
        <taxon>Polyplacidae</taxon>
        <taxon>Polyplax</taxon>
    </lineage>
</organism>
<dbReference type="Pfam" id="PF00728">
    <property type="entry name" value="Glyco_hydro_20"/>
    <property type="match status" value="1"/>
</dbReference>
<evidence type="ECO:0000256" key="4">
    <source>
        <dbReference type="ARBA" id="ARBA00023180"/>
    </source>
</evidence>
<keyword evidence="4" id="KW-0325">Glycoprotein</keyword>
<evidence type="ECO:0000259" key="9">
    <source>
        <dbReference type="Pfam" id="PF00728"/>
    </source>
</evidence>
<evidence type="ECO:0000256" key="6">
    <source>
        <dbReference type="PIRNR" id="PIRNR001093"/>
    </source>
</evidence>
<name>A0ABR1ADL3_POLSC</name>
<feature type="coiled-coil region" evidence="7">
    <location>
        <begin position="75"/>
        <end position="102"/>
    </location>
</feature>
<dbReference type="EC" id="3.2.1.52" evidence="6"/>
<comment type="similarity">
    <text evidence="2 6">Belongs to the glycosyl hydrolase 20 family.</text>
</comment>
<dbReference type="Proteomes" id="UP001359485">
    <property type="component" value="Unassembled WGS sequence"/>
</dbReference>
<keyword evidence="3 6" id="KW-0378">Hydrolase</keyword>
<gene>
    <name evidence="11" type="ORF">RUM44_005516</name>
</gene>
<dbReference type="InterPro" id="IPR015883">
    <property type="entry name" value="Glyco_hydro_20_cat"/>
</dbReference>
<keyword evidence="5 6" id="KW-0326">Glycosidase</keyword>
<dbReference type="InterPro" id="IPR017853">
    <property type="entry name" value="GH"/>
</dbReference>
<dbReference type="PANTHER" id="PTHR22600">
    <property type="entry name" value="BETA-HEXOSAMINIDASE"/>
    <property type="match status" value="1"/>
</dbReference>
<dbReference type="EMBL" id="JAWJWF010000052">
    <property type="protein sequence ID" value="KAK6617185.1"/>
    <property type="molecule type" value="Genomic_DNA"/>
</dbReference>
<dbReference type="Gene3D" id="3.20.20.80">
    <property type="entry name" value="Glycosidases"/>
    <property type="match status" value="1"/>
</dbReference>
<evidence type="ECO:0000256" key="1">
    <source>
        <dbReference type="ARBA" id="ARBA00001231"/>
    </source>
</evidence>
<evidence type="ECO:0000256" key="8">
    <source>
        <dbReference type="SAM" id="SignalP"/>
    </source>
</evidence>
<evidence type="ECO:0000313" key="12">
    <source>
        <dbReference type="Proteomes" id="UP001359485"/>
    </source>
</evidence>
<dbReference type="InterPro" id="IPR025705">
    <property type="entry name" value="Beta_hexosaminidase_sua/sub"/>
</dbReference>
<evidence type="ECO:0000313" key="11">
    <source>
        <dbReference type="EMBL" id="KAK6617185.1"/>
    </source>
</evidence>
<proteinExistence type="inferred from homology"/>